<dbReference type="InterPro" id="IPR001123">
    <property type="entry name" value="LeuE-type"/>
</dbReference>
<feature type="transmembrane region" description="Helical" evidence="6">
    <location>
        <begin position="117"/>
        <end position="138"/>
    </location>
</feature>
<evidence type="ECO:0000313" key="8">
    <source>
        <dbReference type="Proteomes" id="UP001500908"/>
    </source>
</evidence>
<evidence type="ECO:0000256" key="3">
    <source>
        <dbReference type="ARBA" id="ARBA00022692"/>
    </source>
</evidence>
<proteinExistence type="predicted"/>
<feature type="transmembrane region" description="Helical" evidence="6">
    <location>
        <begin position="79"/>
        <end position="96"/>
    </location>
</feature>
<dbReference type="PANTHER" id="PTHR30086:SF20">
    <property type="entry name" value="ARGININE EXPORTER PROTEIN ARGO-RELATED"/>
    <property type="match status" value="1"/>
</dbReference>
<dbReference type="Pfam" id="PF01810">
    <property type="entry name" value="LysE"/>
    <property type="match status" value="1"/>
</dbReference>
<evidence type="ECO:0000256" key="4">
    <source>
        <dbReference type="ARBA" id="ARBA00022989"/>
    </source>
</evidence>
<organism evidence="7 8">
    <name type="scientific">Salinactinospora qingdaonensis</name>
    <dbReference type="NCBI Taxonomy" id="702744"/>
    <lineage>
        <taxon>Bacteria</taxon>
        <taxon>Bacillati</taxon>
        <taxon>Actinomycetota</taxon>
        <taxon>Actinomycetes</taxon>
        <taxon>Streptosporangiales</taxon>
        <taxon>Nocardiopsidaceae</taxon>
        <taxon>Salinactinospora</taxon>
    </lineage>
</organism>
<feature type="transmembrane region" description="Helical" evidence="6">
    <location>
        <begin position="158"/>
        <end position="181"/>
    </location>
</feature>
<dbReference type="Proteomes" id="UP001500908">
    <property type="component" value="Unassembled WGS sequence"/>
</dbReference>
<dbReference type="EMBL" id="BAABDD010000037">
    <property type="protein sequence ID" value="GAA3762887.1"/>
    <property type="molecule type" value="Genomic_DNA"/>
</dbReference>
<keyword evidence="3 6" id="KW-0812">Transmembrane</keyword>
<evidence type="ECO:0000256" key="2">
    <source>
        <dbReference type="ARBA" id="ARBA00022475"/>
    </source>
</evidence>
<evidence type="ECO:0000256" key="5">
    <source>
        <dbReference type="ARBA" id="ARBA00023136"/>
    </source>
</evidence>
<sequence length="210" mass="21164">MQVPLSASVAAEPYLSLVITALIVIGSPGPATIGASATATAFGLRRSLPYLLGSIAGTTTVLLVVAAGLATVLMAQPRVGPVLLALSVAYLAWLAWKIATAPPPAVDAARSRTPPTWLHGLVLGVANPKAYAALGALFASQHLGLPTAILESAVKTTVLTGLIVLIHLGWAVIGASMAAALQRPRVARVVNVALAAALLASTVPLVADVL</sequence>
<dbReference type="PANTHER" id="PTHR30086">
    <property type="entry name" value="ARGININE EXPORTER PROTEIN ARGO"/>
    <property type="match status" value="1"/>
</dbReference>
<comment type="subcellular location">
    <subcellularLocation>
        <location evidence="1">Cell membrane</location>
        <topology evidence="1">Multi-pass membrane protein</topology>
    </subcellularLocation>
</comment>
<protein>
    <submittedName>
        <fullName evidence="7">LysE family translocator</fullName>
    </submittedName>
</protein>
<evidence type="ECO:0000256" key="6">
    <source>
        <dbReference type="SAM" id="Phobius"/>
    </source>
</evidence>
<name>A0ABP7GDJ8_9ACTN</name>
<feature type="transmembrane region" description="Helical" evidence="6">
    <location>
        <begin position="50"/>
        <end position="73"/>
    </location>
</feature>
<keyword evidence="5 6" id="KW-0472">Membrane</keyword>
<comment type="caution">
    <text evidence="7">The sequence shown here is derived from an EMBL/GenBank/DDBJ whole genome shotgun (WGS) entry which is preliminary data.</text>
</comment>
<keyword evidence="2" id="KW-1003">Cell membrane</keyword>
<accession>A0ABP7GDJ8</accession>
<gene>
    <name evidence="7" type="ORF">GCM10022402_45540</name>
</gene>
<dbReference type="RefSeq" id="WP_344976257.1">
    <property type="nucleotide sequence ID" value="NZ_BAABDD010000037.1"/>
</dbReference>
<keyword evidence="4 6" id="KW-1133">Transmembrane helix</keyword>
<feature type="transmembrane region" description="Helical" evidence="6">
    <location>
        <begin position="14"/>
        <end position="38"/>
    </location>
</feature>
<reference evidence="8" key="1">
    <citation type="journal article" date="2019" name="Int. J. Syst. Evol. Microbiol.">
        <title>The Global Catalogue of Microorganisms (GCM) 10K type strain sequencing project: providing services to taxonomists for standard genome sequencing and annotation.</title>
        <authorList>
            <consortium name="The Broad Institute Genomics Platform"/>
            <consortium name="The Broad Institute Genome Sequencing Center for Infectious Disease"/>
            <person name="Wu L."/>
            <person name="Ma J."/>
        </authorList>
    </citation>
    <scope>NUCLEOTIDE SEQUENCE [LARGE SCALE GENOMIC DNA]</scope>
    <source>
        <strain evidence="8">JCM 17137</strain>
    </source>
</reference>
<feature type="transmembrane region" description="Helical" evidence="6">
    <location>
        <begin position="188"/>
        <end position="207"/>
    </location>
</feature>
<keyword evidence="8" id="KW-1185">Reference proteome</keyword>
<evidence type="ECO:0000256" key="1">
    <source>
        <dbReference type="ARBA" id="ARBA00004651"/>
    </source>
</evidence>
<evidence type="ECO:0000313" key="7">
    <source>
        <dbReference type="EMBL" id="GAA3762887.1"/>
    </source>
</evidence>